<dbReference type="AlphaFoldDB" id="A0A7C3CIY8"/>
<accession>A0A7C3CIY8</accession>
<organism evidence="1">
    <name type="scientific">Thermosulfurimonas dismutans</name>
    <dbReference type="NCBI Taxonomy" id="999894"/>
    <lineage>
        <taxon>Bacteria</taxon>
        <taxon>Pseudomonadati</taxon>
        <taxon>Thermodesulfobacteriota</taxon>
        <taxon>Thermodesulfobacteria</taxon>
        <taxon>Thermodesulfobacteriales</taxon>
        <taxon>Thermodesulfobacteriaceae</taxon>
        <taxon>Thermosulfurimonas</taxon>
    </lineage>
</organism>
<gene>
    <name evidence="1" type="ORF">ENJ40_00335</name>
</gene>
<comment type="caution">
    <text evidence="1">The sequence shown here is derived from an EMBL/GenBank/DDBJ whole genome shotgun (WGS) entry which is preliminary data.</text>
</comment>
<evidence type="ECO:0000313" key="1">
    <source>
        <dbReference type="EMBL" id="HFC96891.1"/>
    </source>
</evidence>
<reference evidence="1" key="1">
    <citation type="journal article" date="2020" name="mSystems">
        <title>Genome- and Community-Level Interaction Insights into Carbon Utilization and Element Cycling Functions of Hydrothermarchaeota in Hydrothermal Sediment.</title>
        <authorList>
            <person name="Zhou Z."/>
            <person name="Liu Y."/>
            <person name="Xu W."/>
            <person name="Pan J."/>
            <person name="Luo Z.H."/>
            <person name="Li M."/>
        </authorList>
    </citation>
    <scope>NUCLEOTIDE SEQUENCE [LARGE SCALE GENOMIC DNA]</scope>
    <source>
        <strain evidence="1">HyVt-483</strain>
    </source>
</reference>
<dbReference type="Proteomes" id="UP000886043">
    <property type="component" value="Unassembled WGS sequence"/>
</dbReference>
<proteinExistence type="predicted"/>
<sequence length="276" mass="31656">MKIRIPSLDRGRFQDLWELALTELPGLTREWTNYNPADPGVVTLEVLLFLLDILYWRLDFLDEEEIKAYRRLLGIPADESLSSWWRKYLSCGAAVTPGDLERILLESGPFERVYLYPDLRAREVRVTVISSSPIVPEKLRQLEREIQELGLRPLTLEIRLEPPRKTLFSLETRLYPLPGYPGEELRQKLTTALSRYLSPLEGLNGRGYPPGRPLYLSEIYACLEQTPGVDGIADLSVRVYPPGRFDGEKILPGEERFPELLGISLHLEEKEVLPCP</sequence>
<evidence type="ECO:0008006" key="2">
    <source>
        <dbReference type="Google" id="ProtNLM"/>
    </source>
</evidence>
<protein>
    <recommendedName>
        <fullName evidence="2">Baseplate protein J-like domain-containing protein</fullName>
    </recommendedName>
</protein>
<dbReference type="EMBL" id="DRMH01000008">
    <property type="protein sequence ID" value="HFC96891.1"/>
    <property type="molecule type" value="Genomic_DNA"/>
</dbReference>
<name>A0A7C3CIY8_9BACT</name>